<evidence type="ECO:0000256" key="6">
    <source>
        <dbReference type="ARBA" id="ARBA00022777"/>
    </source>
</evidence>
<name>A0A6S7BRZ5_9BURK</name>
<evidence type="ECO:0000256" key="1">
    <source>
        <dbReference type="ARBA" id="ARBA00006219"/>
    </source>
</evidence>
<feature type="active site" description="Proton acceptor" evidence="11">
    <location>
        <position position="183"/>
    </location>
</feature>
<evidence type="ECO:0000259" key="13">
    <source>
        <dbReference type="Pfam" id="PF01636"/>
    </source>
</evidence>
<proteinExistence type="inferred from homology"/>
<accession>A0A6S7BRZ5</accession>
<evidence type="ECO:0000256" key="5">
    <source>
        <dbReference type="ARBA" id="ARBA00022741"/>
    </source>
</evidence>
<feature type="binding site" evidence="12">
    <location>
        <position position="188"/>
    </location>
    <ligand>
        <name>Mg(2+)</name>
        <dbReference type="ChEBI" id="CHEBI:18420"/>
    </ligand>
</feature>
<dbReference type="RefSeq" id="WP_175194959.1">
    <property type="nucleotide sequence ID" value="NZ_CADIJO010000017.1"/>
</dbReference>
<evidence type="ECO:0000256" key="7">
    <source>
        <dbReference type="ARBA" id="ARBA00022840"/>
    </source>
</evidence>
<keyword evidence="4 10" id="KW-0808">Transferase</keyword>
<dbReference type="InterPro" id="IPR002575">
    <property type="entry name" value="Aminoglycoside_PTrfase"/>
</dbReference>
<dbReference type="GO" id="GO:0005524">
    <property type="term" value="F:ATP binding"/>
    <property type="evidence" value="ECO:0007669"/>
    <property type="project" value="UniProtKB-KW"/>
</dbReference>
<dbReference type="InterPro" id="IPR024165">
    <property type="entry name" value="Kan/Strep_kinase"/>
</dbReference>
<dbReference type="InterPro" id="IPR011009">
    <property type="entry name" value="Kinase-like_dom_sf"/>
</dbReference>
<feature type="binding site" evidence="12">
    <location>
        <position position="201"/>
    </location>
    <ligand>
        <name>Mg(2+)</name>
        <dbReference type="ChEBI" id="CHEBI:18420"/>
    </ligand>
</feature>
<dbReference type="Pfam" id="PF01636">
    <property type="entry name" value="APH"/>
    <property type="match status" value="1"/>
</dbReference>
<dbReference type="PANTHER" id="PTHR21310:SF41">
    <property type="entry name" value="3'-PHOSPHOTRANSFERASE, PUTATIVE-RELATED"/>
    <property type="match status" value="1"/>
</dbReference>
<gene>
    <name evidence="14" type="primary">neo</name>
    <name evidence="14" type="ORF">LMG3458_04415</name>
</gene>
<dbReference type="InterPro" id="IPR051678">
    <property type="entry name" value="AGP_Transferase"/>
</dbReference>
<evidence type="ECO:0000313" key="14">
    <source>
        <dbReference type="EMBL" id="CAB3726142.1"/>
    </source>
</evidence>
<evidence type="ECO:0000256" key="10">
    <source>
        <dbReference type="PIRNR" id="PIRNR000706"/>
    </source>
</evidence>
<dbReference type="PIRSF" id="PIRSF000706">
    <property type="entry name" value="Kanamycin_kin"/>
    <property type="match status" value="1"/>
</dbReference>
<dbReference type="GO" id="GO:0046872">
    <property type="term" value="F:metal ion binding"/>
    <property type="evidence" value="ECO:0007669"/>
    <property type="project" value="UniProtKB-KW"/>
</dbReference>
<dbReference type="SUPFAM" id="SSF56112">
    <property type="entry name" value="Protein kinase-like (PK-like)"/>
    <property type="match status" value="1"/>
</dbReference>
<evidence type="ECO:0000313" key="15">
    <source>
        <dbReference type="Proteomes" id="UP000494111"/>
    </source>
</evidence>
<protein>
    <recommendedName>
        <fullName evidence="3">Aminoglycoside 3'-phosphotransferase</fullName>
        <ecNumber evidence="2">2.7.1.95</ecNumber>
    </recommendedName>
</protein>
<keyword evidence="8 10" id="KW-0046">Antibiotic resistance</keyword>
<dbReference type="CDD" id="cd05150">
    <property type="entry name" value="APH"/>
    <property type="match status" value="1"/>
</dbReference>
<evidence type="ECO:0000256" key="4">
    <source>
        <dbReference type="ARBA" id="ARBA00022679"/>
    </source>
</evidence>
<comment type="similarity">
    <text evidence="1 10">Belongs to the aminoglycoside phosphotransferase family.</text>
</comment>
<evidence type="ECO:0000256" key="3">
    <source>
        <dbReference type="ARBA" id="ARBA00017903"/>
    </source>
</evidence>
<dbReference type="Gene3D" id="3.30.200.20">
    <property type="entry name" value="Phosphorylase Kinase, domain 1"/>
    <property type="match status" value="1"/>
</dbReference>
<evidence type="ECO:0000256" key="11">
    <source>
        <dbReference type="PIRSR" id="PIRSR000706-1"/>
    </source>
</evidence>
<keyword evidence="6 10" id="KW-0418">Kinase</keyword>
<dbReference type="Gene3D" id="3.90.1200.10">
    <property type="match status" value="1"/>
</dbReference>
<keyword evidence="12" id="KW-0460">Magnesium</keyword>
<dbReference type="NCBIfam" id="NF032898">
    <property type="entry name" value="APH_3p_II"/>
    <property type="match status" value="1"/>
</dbReference>
<evidence type="ECO:0000256" key="2">
    <source>
        <dbReference type="ARBA" id="ARBA00012193"/>
    </source>
</evidence>
<keyword evidence="5 10" id="KW-0547">Nucleotide-binding</keyword>
<dbReference type="NCBIfam" id="NF033068">
    <property type="entry name" value="APH_3p"/>
    <property type="match status" value="1"/>
</dbReference>
<reference evidence="14 15" key="1">
    <citation type="submission" date="2020-04" db="EMBL/GenBank/DDBJ databases">
        <authorList>
            <person name="De Canck E."/>
        </authorList>
    </citation>
    <scope>NUCLEOTIDE SEQUENCE [LARGE SCALE GENOMIC DNA]</scope>
    <source>
        <strain evidence="14 15">LMG 3458</strain>
    </source>
</reference>
<dbReference type="GO" id="GO:0008910">
    <property type="term" value="F:kanamycin kinase activity"/>
    <property type="evidence" value="ECO:0007669"/>
    <property type="project" value="UniProtKB-EC"/>
</dbReference>
<evidence type="ECO:0000256" key="12">
    <source>
        <dbReference type="PIRSR" id="PIRSR000706-2"/>
    </source>
</evidence>
<sequence length="256" mass="28382">MHIPETWQQRLAGAVIERQVIGESGAEVFRIHCDDGQALFLKSEPAGQLSELPGEVERLQWLQRLALPGPTVVGFTTDDNRHWLLMTAVPGRDLASADDLSSAQIVDVLAKALRRLHQVPIAMCPFHHPLEERIAVARDRVNQGLVDETDFDDERQGQSASDVLADLLSTRPLACDPVVTHGDACLPNFMAAGSAFTGFIDCGRLGVSDRYQDLALTARSIARNLGQAWVAPFFREYGVEPDHERMAFYCLLDEFF</sequence>
<dbReference type="EMBL" id="CADIJO010000017">
    <property type="protein sequence ID" value="CAB3726142.1"/>
    <property type="molecule type" value="Genomic_DNA"/>
</dbReference>
<keyword evidence="12" id="KW-0479">Metal-binding</keyword>
<keyword evidence="7 10" id="KW-0067">ATP-binding</keyword>
<evidence type="ECO:0000256" key="9">
    <source>
        <dbReference type="ARBA" id="ARBA00048925"/>
    </source>
</evidence>
<dbReference type="GO" id="GO:0046677">
    <property type="term" value="P:response to antibiotic"/>
    <property type="evidence" value="ECO:0007669"/>
    <property type="project" value="UniProtKB-KW"/>
</dbReference>
<dbReference type="EC" id="2.7.1.95" evidence="2"/>
<organism evidence="14 15">
    <name type="scientific">Achromobacter deleyi</name>
    <dbReference type="NCBI Taxonomy" id="1353891"/>
    <lineage>
        <taxon>Bacteria</taxon>
        <taxon>Pseudomonadati</taxon>
        <taxon>Pseudomonadota</taxon>
        <taxon>Betaproteobacteria</taxon>
        <taxon>Burkholderiales</taxon>
        <taxon>Alcaligenaceae</taxon>
        <taxon>Achromobacter</taxon>
    </lineage>
</organism>
<dbReference type="Proteomes" id="UP000494111">
    <property type="component" value="Unassembled WGS sequence"/>
</dbReference>
<dbReference type="AlphaFoldDB" id="A0A6S7BRZ5"/>
<evidence type="ECO:0000256" key="8">
    <source>
        <dbReference type="ARBA" id="ARBA00023251"/>
    </source>
</evidence>
<dbReference type="PANTHER" id="PTHR21310">
    <property type="entry name" value="AMINOGLYCOSIDE PHOSPHOTRANSFERASE-RELATED-RELATED"/>
    <property type="match status" value="1"/>
</dbReference>
<comment type="catalytic activity">
    <reaction evidence="9">
        <text>kanamycin A + ATP = kanamycin 3'-phosphate + ADP + H(+)</text>
        <dbReference type="Rhea" id="RHEA:24256"/>
        <dbReference type="ChEBI" id="CHEBI:15378"/>
        <dbReference type="ChEBI" id="CHEBI:30616"/>
        <dbReference type="ChEBI" id="CHEBI:57909"/>
        <dbReference type="ChEBI" id="CHEBI:58214"/>
        <dbReference type="ChEBI" id="CHEBI:456216"/>
        <dbReference type="EC" id="2.7.1.95"/>
    </reaction>
</comment>
<feature type="domain" description="Aminoglycoside phosphotransferase" evidence="13">
    <location>
        <begin position="26"/>
        <end position="249"/>
    </location>
</feature>